<dbReference type="Pfam" id="PF23228">
    <property type="entry name" value="zf_PCFS4"/>
    <property type="match status" value="1"/>
</dbReference>
<evidence type="ECO:0000256" key="2">
    <source>
        <dbReference type="SAM" id="MobiDB-lite"/>
    </source>
</evidence>
<dbReference type="GO" id="GO:0000993">
    <property type="term" value="F:RNA polymerase II complex binding"/>
    <property type="evidence" value="ECO:0007669"/>
    <property type="project" value="InterPro"/>
</dbReference>
<dbReference type="GO" id="GO:0006369">
    <property type="term" value="P:termination of RNA polymerase II transcription"/>
    <property type="evidence" value="ECO:0007669"/>
    <property type="project" value="InterPro"/>
</dbReference>
<accession>A0AAN8SV73</accession>
<feature type="region of interest" description="Disordered" evidence="2">
    <location>
        <begin position="617"/>
        <end position="654"/>
    </location>
</feature>
<dbReference type="PANTHER" id="PTHR15921">
    <property type="entry name" value="PRE-MRNA CLEAVAGE COMPLEX II"/>
    <property type="match status" value="1"/>
</dbReference>
<sequence length="1040" mass="114632">MALAGGYANSKFIQNDAAVAPPKPLSSSVIERYKAALKEREMEIRASMPNGDDDVIVLPPSMNEIVRLYELLLSELAFNSKPIITDLTIIAGEQREHGEGIAHAICNRILEVPVEQKLPALYLLDSVVKNIGKDYIKHFSAHLPEVFCEAYRQVHPSMHPAMRHLFGTWSTVFPAPVLQKIETRLQFSQPGVQQSSGLTSSRASESPRPTHGIHVNPKYLEARRQLGHSTIDSVRAENSTAHISSDLEAKQVLSTSSKNARSSSPYRVGPPRSLSPTLNEFALDNPAIGLRERASPSHTAFDYGLSRVRGRDVERSEWQRILPDGVNQQPDVPSKYHMNKGIDLQGPRALIDAYGIDEREKVANLRQQKFANATINGLGNRLAVKTWQNTEEEEFNWEDMSPTLADQSPFNDLSTSVRHPHSIRMRPGVDSQHAVPLVTDPRRSWANRGQYSSVHDSSLDDVHSLFWQSGRGARNKITGYCDETSLLSGSHYLHKLPENVPQLPLRHLKGEGSGISSATGESKHPLIGNLAADGHTWRPPYVPPRMNPTFDSSVQDIRVVSGRGPGVPWPPQNVHAPQSLTSKPVVLPHNHVRSPFEVNNASNSVVNHSLDRPVLPEQHIDNSKSSSHIKYPQFPSQHPTSFSASHQNPEQVASAEPQLLLSQPIHQTMPPSASLPASNHLLPPIYRYPLQGPGSSIGTHFPRPVSGPQVSMPLVNVPNTSSQFSSGALPPFPRGPLPMPSKFMPASQNLGQVTPNPPAAGFSSLINSLMAQGLISLTNQAPAQDPVGLDFNPDLLKVRHDSAVTALYADLPRQCTTCGLRFKCQEAHSSHMDWHVTKNRVSKNRKQKSSRKWFVSVNMWLSGTEALGSDAVPGFLPTEQVVETKDDEELAVPADDEQNACALCGEPFDDFYSDETEEWMYRGAVYMNAPSGSTVGMERSQLGPIIHAKCRSESSATPHEDSTKVDEVGPLFSFFLGSGRWKSKETNAELASLNQLLGALGFCRRICREYFDDLLQARALSGQNKSTVGAIRISFWSYEM</sequence>
<dbReference type="GO" id="GO:0005849">
    <property type="term" value="C:mRNA cleavage factor complex"/>
    <property type="evidence" value="ECO:0007669"/>
    <property type="project" value="TreeGrafter"/>
</dbReference>
<dbReference type="InterPro" id="IPR045154">
    <property type="entry name" value="PCF11-like"/>
</dbReference>
<dbReference type="EMBL" id="JBANQN010000012">
    <property type="protein sequence ID" value="KAK6773033.1"/>
    <property type="molecule type" value="Genomic_DNA"/>
</dbReference>
<feature type="compositionally biased region" description="Polar residues" evidence="2">
    <location>
        <begin position="188"/>
        <end position="204"/>
    </location>
</feature>
<dbReference type="AlphaFoldDB" id="A0AAN8SV73"/>
<dbReference type="InterPro" id="IPR047415">
    <property type="entry name" value="Pcf11_CID"/>
</dbReference>
<name>A0AAN8SV73_SOLBU</name>
<dbReference type="GO" id="GO:0031124">
    <property type="term" value="P:mRNA 3'-end processing"/>
    <property type="evidence" value="ECO:0007669"/>
    <property type="project" value="InterPro"/>
</dbReference>
<dbReference type="PANTHER" id="PTHR15921:SF12">
    <property type="entry name" value="POLYADENYLATION AND CLEAVAGE FACTOR HOMOLOG 4"/>
    <property type="match status" value="1"/>
</dbReference>
<dbReference type="SMART" id="SM00582">
    <property type="entry name" value="RPR"/>
    <property type="match status" value="1"/>
</dbReference>
<dbReference type="InterPro" id="IPR057242">
    <property type="entry name" value="PCFS4-like"/>
</dbReference>
<feature type="compositionally biased region" description="Polar residues" evidence="2">
    <location>
        <begin position="623"/>
        <end position="651"/>
    </location>
</feature>
<evidence type="ECO:0000313" key="5">
    <source>
        <dbReference type="Proteomes" id="UP001371456"/>
    </source>
</evidence>
<protein>
    <recommendedName>
        <fullName evidence="3">CID domain-containing protein</fullName>
    </recommendedName>
</protein>
<comment type="caution">
    <text evidence="4">The sequence shown here is derived from an EMBL/GenBank/DDBJ whole genome shotgun (WGS) entry which is preliminary data.</text>
</comment>
<proteinExistence type="predicted"/>
<dbReference type="Gene3D" id="1.25.40.90">
    <property type="match status" value="1"/>
</dbReference>
<dbReference type="SUPFAM" id="SSF48464">
    <property type="entry name" value="ENTH/VHS domain"/>
    <property type="match status" value="1"/>
</dbReference>
<dbReference type="CDD" id="cd16982">
    <property type="entry name" value="CID_Pcf11"/>
    <property type="match status" value="1"/>
</dbReference>
<reference evidence="4 5" key="1">
    <citation type="submission" date="2024-02" db="EMBL/GenBank/DDBJ databases">
        <title>de novo genome assembly of Solanum bulbocastanum strain 11H21.</title>
        <authorList>
            <person name="Hosaka A.J."/>
        </authorList>
    </citation>
    <scope>NUCLEOTIDE SEQUENCE [LARGE SCALE GENOMIC DNA]</scope>
    <source>
        <tissue evidence="4">Young leaves</tissue>
    </source>
</reference>
<keyword evidence="1" id="KW-0507">mRNA processing</keyword>
<dbReference type="Proteomes" id="UP001371456">
    <property type="component" value="Unassembled WGS sequence"/>
</dbReference>
<feature type="region of interest" description="Disordered" evidence="2">
    <location>
        <begin position="242"/>
        <end position="278"/>
    </location>
</feature>
<organism evidence="4 5">
    <name type="scientific">Solanum bulbocastanum</name>
    <name type="common">Wild potato</name>
    <dbReference type="NCBI Taxonomy" id="147425"/>
    <lineage>
        <taxon>Eukaryota</taxon>
        <taxon>Viridiplantae</taxon>
        <taxon>Streptophyta</taxon>
        <taxon>Embryophyta</taxon>
        <taxon>Tracheophyta</taxon>
        <taxon>Spermatophyta</taxon>
        <taxon>Magnoliopsida</taxon>
        <taxon>eudicotyledons</taxon>
        <taxon>Gunneridae</taxon>
        <taxon>Pentapetalae</taxon>
        <taxon>asterids</taxon>
        <taxon>lamiids</taxon>
        <taxon>Solanales</taxon>
        <taxon>Solanaceae</taxon>
        <taxon>Solanoideae</taxon>
        <taxon>Solaneae</taxon>
        <taxon>Solanum</taxon>
    </lineage>
</organism>
<evidence type="ECO:0000313" key="4">
    <source>
        <dbReference type="EMBL" id="KAK6773033.1"/>
    </source>
</evidence>
<dbReference type="PROSITE" id="PS51391">
    <property type="entry name" value="CID"/>
    <property type="match status" value="1"/>
</dbReference>
<dbReference type="GO" id="GO:0005737">
    <property type="term" value="C:cytoplasm"/>
    <property type="evidence" value="ECO:0007669"/>
    <property type="project" value="TreeGrafter"/>
</dbReference>
<dbReference type="InterPro" id="IPR008942">
    <property type="entry name" value="ENTH_VHS"/>
</dbReference>
<evidence type="ECO:0000259" key="3">
    <source>
        <dbReference type="PROSITE" id="PS51391"/>
    </source>
</evidence>
<gene>
    <name evidence="4" type="ORF">RDI58_028271</name>
</gene>
<feature type="domain" description="CID" evidence="3">
    <location>
        <begin position="61"/>
        <end position="189"/>
    </location>
</feature>
<keyword evidence="5" id="KW-1185">Reference proteome</keyword>
<feature type="region of interest" description="Disordered" evidence="2">
    <location>
        <begin position="188"/>
        <end position="217"/>
    </location>
</feature>
<dbReference type="InterPro" id="IPR013087">
    <property type="entry name" value="Znf_C2H2_type"/>
</dbReference>
<dbReference type="GO" id="GO:0003729">
    <property type="term" value="F:mRNA binding"/>
    <property type="evidence" value="ECO:0007669"/>
    <property type="project" value="InterPro"/>
</dbReference>
<dbReference type="PROSITE" id="PS00028">
    <property type="entry name" value="ZINC_FINGER_C2H2_1"/>
    <property type="match status" value="1"/>
</dbReference>
<dbReference type="Pfam" id="PF04818">
    <property type="entry name" value="CID"/>
    <property type="match status" value="1"/>
</dbReference>
<evidence type="ECO:0000256" key="1">
    <source>
        <dbReference type="ARBA" id="ARBA00022664"/>
    </source>
</evidence>
<dbReference type="InterPro" id="IPR006569">
    <property type="entry name" value="CID_dom"/>
</dbReference>
<feature type="compositionally biased region" description="Polar residues" evidence="2">
    <location>
        <begin position="252"/>
        <end position="265"/>
    </location>
</feature>
<dbReference type="FunFam" id="1.25.40.90:FF:000023">
    <property type="entry name" value="polyadenylation and cleavage factor homolog 4"/>
    <property type="match status" value="1"/>
</dbReference>